<comment type="caution">
    <text evidence="6">The sequence shown here is derived from an EMBL/GenBank/DDBJ whole genome shotgun (WGS) entry which is preliminary data.</text>
</comment>
<name>A0A3A4BVS0_9ACTN</name>
<organism evidence="6 7">
    <name type="scientific">Bailinhaonella thermotolerans</name>
    <dbReference type="NCBI Taxonomy" id="1070861"/>
    <lineage>
        <taxon>Bacteria</taxon>
        <taxon>Bacillati</taxon>
        <taxon>Actinomycetota</taxon>
        <taxon>Actinomycetes</taxon>
        <taxon>Streptosporangiales</taxon>
        <taxon>Streptosporangiaceae</taxon>
        <taxon>Bailinhaonella</taxon>
    </lineage>
</organism>
<gene>
    <name evidence="6" type="ORF">D5H75_02620</name>
</gene>
<dbReference type="AlphaFoldDB" id="A0A3A4BVS0"/>
<dbReference type="OrthoDB" id="3186094at2"/>
<evidence type="ECO:0000313" key="7">
    <source>
        <dbReference type="Proteomes" id="UP000265768"/>
    </source>
</evidence>
<dbReference type="Pfam" id="PF12833">
    <property type="entry name" value="HTH_18"/>
    <property type="match status" value="1"/>
</dbReference>
<dbReference type="InterPro" id="IPR018060">
    <property type="entry name" value="HTH_AraC"/>
</dbReference>
<evidence type="ECO:0000256" key="3">
    <source>
        <dbReference type="ARBA" id="ARBA00023163"/>
    </source>
</evidence>
<dbReference type="GO" id="GO:0003700">
    <property type="term" value="F:DNA-binding transcription factor activity"/>
    <property type="evidence" value="ECO:0007669"/>
    <property type="project" value="InterPro"/>
</dbReference>
<dbReference type="PROSITE" id="PS01124">
    <property type="entry name" value="HTH_ARAC_FAMILY_2"/>
    <property type="match status" value="1"/>
</dbReference>
<dbReference type="PANTHER" id="PTHR43280:SF2">
    <property type="entry name" value="HTH-TYPE TRANSCRIPTIONAL REGULATOR EXSA"/>
    <property type="match status" value="1"/>
</dbReference>
<evidence type="ECO:0000256" key="1">
    <source>
        <dbReference type="ARBA" id="ARBA00023015"/>
    </source>
</evidence>
<reference evidence="6 7" key="1">
    <citation type="submission" date="2018-09" db="EMBL/GenBank/DDBJ databases">
        <title>YIM 75507 draft genome.</title>
        <authorList>
            <person name="Tang S."/>
            <person name="Feng Y."/>
        </authorList>
    </citation>
    <scope>NUCLEOTIDE SEQUENCE [LARGE SCALE GENOMIC DNA]</scope>
    <source>
        <strain evidence="6 7">YIM 75507</strain>
    </source>
</reference>
<evidence type="ECO:0000313" key="6">
    <source>
        <dbReference type="EMBL" id="RJL35698.1"/>
    </source>
</evidence>
<keyword evidence="3" id="KW-0804">Transcription</keyword>
<dbReference type="SMART" id="SM00342">
    <property type="entry name" value="HTH_ARAC"/>
    <property type="match status" value="1"/>
</dbReference>
<evidence type="ECO:0000256" key="4">
    <source>
        <dbReference type="SAM" id="MobiDB-lite"/>
    </source>
</evidence>
<feature type="domain" description="HTH araC/xylS-type" evidence="5">
    <location>
        <begin position="70"/>
        <end position="168"/>
    </location>
</feature>
<keyword evidence="1" id="KW-0805">Transcription regulation</keyword>
<dbReference type="InterPro" id="IPR020449">
    <property type="entry name" value="Tscrpt_reg_AraC-type_HTH"/>
</dbReference>
<keyword evidence="7" id="KW-1185">Reference proteome</keyword>
<evidence type="ECO:0000259" key="5">
    <source>
        <dbReference type="PROSITE" id="PS01124"/>
    </source>
</evidence>
<accession>A0A3A4BVS0</accession>
<dbReference type="PANTHER" id="PTHR43280">
    <property type="entry name" value="ARAC-FAMILY TRANSCRIPTIONAL REGULATOR"/>
    <property type="match status" value="1"/>
</dbReference>
<dbReference type="Gene3D" id="1.10.10.60">
    <property type="entry name" value="Homeodomain-like"/>
    <property type="match status" value="1"/>
</dbReference>
<feature type="region of interest" description="Disordered" evidence="4">
    <location>
        <begin position="1"/>
        <end position="36"/>
    </location>
</feature>
<dbReference type="InterPro" id="IPR009057">
    <property type="entry name" value="Homeodomain-like_sf"/>
</dbReference>
<dbReference type="EMBL" id="QZEY01000001">
    <property type="protein sequence ID" value="RJL35698.1"/>
    <property type="molecule type" value="Genomic_DNA"/>
</dbReference>
<protein>
    <submittedName>
        <fullName evidence="6">AraC family transcriptional regulator</fullName>
    </submittedName>
</protein>
<dbReference type="PRINTS" id="PR00032">
    <property type="entry name" value="HTHARAC"/>
</dbReference>
<sequence>MRRRRSTWNSAGSAGRRRSRPSIRSRPGAWCRSSTGCGAPWRESPRGADAVLAAVLHELILTGRDGGPRHPLLARLEKDACSRTPLTEQARRLGVSLPALRAIVRGATGVSPQDYILGVRPSRAKDLLAETDLTVAAVARGVGYEDAAYFSRLFTRRTGVSPRAFRQREQRIAVDLDGVAPGEGPGTG</sequence>
<dbReference type="GO" id="GO:0043565">
    <property type="term" value="F:sequence-specific DNA binding"/>
    <property type="evidence" value="ECO:0007669"/>
    <property type="project" value="InterPro"/>
</dbReference>
<dbReference type="SUPFAM" id="SSF46689">
    <property type="entry name" value="Homeodomain-like"/>
    <property type="match status" value="1"/>
</dbReference>
<dbReference type="Proteomes" id="UP000265768">
    <property type="component" value="Unassembled WGS sequence"/>
</dbReference>
<keyword evidence="2" id="KW-0238">DNA-binding</keyword>
<evidence type="ECO:0000256" key="2">
    <source>
        <dbReference type="ARBA" id="ARBA00023125"/>
    </source>
</evidence>
<proteinExistence type="predicted"/>